<feature type="domain" description="Methyltransferase type 11" evidence="2">
    <location>
        <begin position="39"/>
        <end position="132"/>
    </location>
</feature>
<dbReference type="AlphaFoldDB" id="A0A1B1MYC9"/>
<reference evidence="3 4" key="1">
    <citation type="submission" date="2016-01" db="EMBL/GenBank/DDBJ databases">
        <title>Complete Genome Sequence of Paenibacillus yonginensis DCY84, a novel Plant Growth-Promoting Bacteria with Elicitation of Induced Systemic Resistance.</title>
        <authorList>
            <person name="Kim Y.J."/>
            <person name="Yang D.C."/>
            <person name="Sukweenadhi J."/>
        </authorList>
    </citation>
    <scope>NUCLEOTIDE SEQUENCE [LARGE SCALE GENOMIC DNA]</scope>
    <source>
        <strain evidence="3 4">DCY84</strain>
    </source>
</reference>
<dbReference type="InterPro" id="IPR029063">
    <property type="entry name" value="SAM-dependent_MTases_sf"/>
</dbReference>
<organism evidence="3 4">
    <name type="scientific">Paenibacillus yonginensis</name>
    <dbReference type="NCBI Taxonomy" id="1462996"/>
    <lineage>
        <taxon>Bacteria</taxon>
        <taxon>Bacillati</taxon>
        <taxon>Bacillota</taxon>
        <taxon>Bacilli</taxon>
        <taxon>Bacillales</taxon>
        <taxon>Paenibacillaceae</taxon>
        <taxon>Paenibacillus</taxon>
    </lineage>
</organism>
<name>A0A1B1MYC9_9BACL</name>
<evidence type="ECO:0000313" key="4">
    <source>
        <dbReference type="Proteomes" id="UP000092573"/>
    </source>
</evidence>
<dbReference type="PANTHER" id="PTHR44068">
    <property type="entry name" value="ZGC:194242"/>
    <property type="match status" value="1"/>
</dbReference>
<dbReference type="Pfam" id="PF08241">
    <property type="entry name" value="Methyltransf_11"/>
    <property type="match status" value="1"/>
</dbReference>
<dbReference type="GO" id="GO:0008757">
    <property type="term" value="F:S-adenosylmethionine-dependent methyltransferase activity"/>
    <property type="evidence" value="ECO:0007669"/>
    <property type="project" value="InterPro"/>
</dbReference>
<evidence type="ECO:0000259" key="2">
    <source>
        <dbReference type="Pfam" id="PF08241"/>
    </source>
</evidence>
<protein>
    <recommendedName>
        <fullName evidence="2">Methyltransferase type 11 domain-containing protein</fullName>
    </recommendedName>
</protein>
<dbReference type="KEGG" id="pyg:AWM70_06000"/>
<dbReference type="SUPFAM" id="SSF53335">
    <property type="entry name" value="S-adenosyl-L-methionine-dependent methyltransferases"/>
    <property type="match status" value="1"/>
</dbReference>
<dbReference type="InterPro" id="IPR050447">
    <property type="entry name" value="Erg6_SMT_methyltransf"/>
</dbReference>
<dbReference type="EMBL" id="CP014167">
    <property type="protein sequence ID" value="ANS74188.1"/>
    <property type="molecule type" value="Genomic_DNA"/>
</dbReference>
<evidence type="ECO:0000256" key="1">
    <source>
        <dbReference type="ARBA" id="ARBA00022679"/>
    </source>
</evidence>
<dbReference type="PANTHER" id="PTHR44068:SF11">
    <property type="entry name" value="GERANYL DIPHOSPHATE 2-C-METHYLTRANSFERASE"/>
    <property type="match status" value="1"/>
</dbReference>
<dbReference type="InterPro" id="IPR013216">
    <property type="entry name" value="Methyltransf_11"/>
</dbReference>
<proteinExistence type="predicted"/>
<dbReference type="Proteomes" id="UP000092573">
    <property type="component" value="Chromosome"/>
</dbReference>
<dbReference type="CDD" id="cd02440">
    <property type="entry name" value="AdoMet_MTases"/>
    <property type="match status" value="1"/>
</dbReference>
<dbReference type="RefSeq" id="WP_068694786.1">
    <property type="nucleotide sequence ID" value="NZ_CP014167.1"/>
</dbReference>
<dbReference type="STRING" id="1462996.AWM70_06000"/>
<sequence length="240" mass="26577">MNYAEIIALTGEGAAHPGGFEGTVKLLESIQVPPGAKLLEVGCGTGRTACYLASLGFMVTAVDQNPRMLAKARARARVEEVEVQFLEGDVLHLPFQDKTFDFVFAESVTIFVEPDTALNEYARVLAPGGKLFDRELFATRPNQQLEERMRGLYGIDSLPTVGEWVERLRAAGFRQPMVWAGEGKSPQLFGAQSAAWYDPHQIMDISQLTNPEVIQFFEQNQAFIRDYGQELGYAVLVGSR</sequence>
<gene>
    <name evidence="3" type="ORF">AWM70_06000</name>
</gene>
<keyword evidence="4" id="KW-1185">Reference proteome</keyword>
<keyword evidence="1" id="KW-0808">Transferase</keyword>
<dbReference type="Gene3D" id="3.40.50.150">
    <property type="entry name" value="Vaccinia Virus protein VP39"/>
    <property type="match status" value="1"/>
</dbReference>
<accession>A0A1B1MYC9</accession>
<evidence type="ECO:0000313" key="3">
    <source>
        <dbReference type="EMBL" id="ANS74188.1"/>
    </source>
</evidence>